<dbReference type="PANTHER" id="PTHR28035">
    <property type="entry name" value="MITOCHONDRIAL DISTRIBUTION AND MORPHOLOGY PROTEIN 10"/>
    <property type="match status" value="1"/>
</dbReference>
<keyword evidence="7" id="KW-1185">Reference proteome</keyword>
<sequence>MTEQFLNNYSNLYKKLSPIPSYSNFYKQSNDILHFKLPNHGLHLNINRQTSQYTASSFSISNDSSIYFSLAHLYNSQNDKFVTFGKLYYPTKVLNSMIIYKLKPNLNLNLKIYSNLYSKSYISIILSNINEKKASNNEWIFISNDKILGHRYLKQFKTNTNSTSTKNTIANTTSMITIGYEVWCSLSSFAPSISLGIKHDTPNNCFSLGLNPLFGRISSSYTANIFDIFSLYNGNKINPSIAKAGIRYVYNLYSMESKLELGIINDQLKLSINNNEIKLLFKKFYFNNKDWNFKIGFRIDKNGDWKNYLGCEFTYDNNDLSASKDMESIQPKEYFPTQISKSVDNNNKISSVRGNLHSKSASYDDSKLDLTEKKLSQIIK</sequence>
<dbReference type="GO" id="GO:0032865">
    <property type="term" value="C:ERMES complex"/>
    <property type="evidence" value="ECO:0007669"/>
    <property type="project" value="InterPro"/>
</dbReference>
<dbReference type="OrthoDB" id="2103793at2759"/>
<keyword evidence="1" id="KW-1134">Transmembrane beta strand</keyword>
<proteinExistence type="predicted"/>
<dbReference type="KEGG" id="tbl:TBLA_0E02160"/>
<dbReference type="Pfam" id="PF12519">
    <property type="entry name" value="MDM10"/>
    <property type="match status" value="1"/>
</dbReference>
<name>I2H4G7_HENB6</name>
<dbReference type="STRING" id="1071380.I2H4G7"/>
<evidence type="ECO:0000256" key="1">
    <source>
        <dbReference type="ARBA" id="ARBA00022452"/>
    </source>
</evidence>
<gene>
    <name evidence="6" type="primary">TBLA0E02160</name>
    <name evidence="6" type="ORF">TBLA_0E02160</name>
</gene>
<dbReference type="HOGENOM" id="CLU_727967_0_0_1"/>
<dbReference type="GO" id="GO:0045040">
    <property type="term" value="P:protein insertion into mitochondrial outer membrane"/>
    <property type="evidence" value="ECO:0007669"/>
    <property type="project" value="TreeGrafter"/>
</dbReference>
<dbReference type="InParanoid" id="I2H4G7"/>
<protein>
    <recommendedName>
        <fullName evidence="8">Mitochondrial distribution and morphology protein 10</fullName>
    </recommendedName>
</protein>
<dbReference type="InterPro" id="IPR027539">
    <property type="entry name" value="Mdm10"/>
</dbReference>
<dbReference type="PANTHER" id="PTHR28035:SF1">
    <property type="entry name" value="MITOCHONDRIAL DISTRIBUTION AND MORPHOLOGY PROTEIN 10"/>
    <property type="match status" value="1"/>
</dbReference>
<dbReference type="GO" id="GO:0015914">
    <property type="term" value="P:phospholipid transport"/>
    <property type="evidence" value="ECO:0007669"/>
    <property type="project" value="TreeGrafter"/>
</dbReference>
<dbReference type="EMBL" id="HE806320">
    <property type="protein sequence ID" value="CCH61269.1"/>
    <property type="molecule type" value="Genomic_DNA"/>
</dbReference>
<evidence type="ECO:0000313" key="6">
    <source>
        <dbReference type="EMBL" id="CCH61269.1"/>
    </source>
</evidence>
<dbReference type="GO" id="GO:0070096">
    <property type="term" value="P:mitochondrial outer membrane translocase complex assembly"/>
    <property type="evidence" value="ECO:0007669"/>
    <property type="project" value="TreeGrafter"/>
</dbReference>
<evidence type="ECO:0000256" key="5">
    <source>
        <dbReference type="ARBA" id="ARBA00023136"/>
    </source>
</evidence>
<accession>I2H4G7</accession>
<dbReference type="FunCoup" id="I2H4G7">
    <property type="interactions" value="81"/>
</dbReference>
<keyword evidence="3" id="KW-1000">Mitochondrion outer membrane</keyword>
<keyword evidence="5" id="KW-0472">Membrane</keyword>
<evidence type="ECO:0000256" key="2">
    <source>
        <dbReference type="ARBA" id="ARBA00022692"/>
    </source>
</evidence>
<keyword evidence="2" id="KW-0812">Transmembrane</keyword>
<evidence type="ECO:0008006" key="8">
    <source>
        <dbReference type="Google" id="ProtNLM"/>
    </source>
</evidence>
<dbReference type="Proteomes" id="UP000002866">
    <property type="component" value="Chromosome 5"/>
</dbReference>
<dbReference type="GO" id="GO:0051654">
    <property type="term" value="P:establishment of mitochondrion localization"/>
    <property type="evidence" value="ECO:0007669"/>
    <property type="project" value="TreeGrafter"/>
</dbReference>
<dbReference type="AlphaFoldDB" id="I2H4G7"/>
<dbReference type="GO" id="GO:0001401">
    <property type="term" value="C:SAM complex"/>
    <property type="evidence" value="ECO:0007669"/>
    <property type="project" value="TreeGrafter"/>
</dbReference>
<evidence type="ECO:0000313" key="7">
    <source>
        <dbReference type="Proteomes" id="UP000002866"/>
    </source>
</evidence>
<reference evidence="6 7" key="1">
    <citation type="journal article" date="2011" name="Proc. Natl. Acad. Sci. U.S.A.">
        <title>Evolutionary erosion of yeast sex chromosomes by mating-type switching accidents.</title>
        <authorList>
            <person name="Gordon J.L."/>
            <person name="Armisen D."/>
            <person name="Proux-Wera E."/>
            <person name="Oheigeartaigh S.S."/>
            <person name="Byrne K.P."/>
            <person name="Wolfe K.H."/>
        </authorList>
    </citation>
    <scope>NUCLEOTIDE SEQUENCE [LARGE SCALE GENOMIC DNA]</scope>
    <source>
        <strain evidence="7">ATCC 34711 / CBS 6284 / DSM 70876 / NBRC 10599 / NRRL Y-10934 / UCD 77-7</strain>
    </source>
</reference>
<dbReference type="GO" id="GO:1990456">
    <property type="term" value="P:mitochondrion-endoplasmic reticulum membrane tethering"/>
    <property type="evidence" value="ECO:0007669"/>
    <property type="project" value="TreeGrafter"/>
</dbReference>
<evidence type="ECO:0000256" key="4">
    <source>
        <dbReference type="ARBA" id="ARBA00023128"/>
    </source>
</evidence>
<dbReference type="GeneID" id="14496342"/>
<dbReference type="RefSeq" id="XP_004180788.1">
    <property type="nucleotide sequence ID" value="XM_004180740.1"/>
</dbReference>
<evidence type="ECO:0000256" key="3">
    <source>
        <dbReference type="ARBA" id="ARBA00022787"/>
    </source>
</evidence>
<keyword evidence="4" id="KW-0496">Mitochondrion</keyword>
<organism evidence="6 7">
    <name type="scientific">Henningerozyma blattae (strain ATCC 34711 / CBS 6284 / DSM 70876 / NBRC 10599 / NRRL Y-10934 / UCD 77-7)</name>
    <name type="common">Yeast</name>
    <name type="synonym">Tetrapisispora blattae</name>
    <dbReference type="NCBI Taxonomy" id="1071380"/>
    <lineage>
        <taxon>Eukaryota</taxon>
        <taxon>Fungi</taxon>
        <taxon>Dikarya</taxon>
        <taxon>Ascomycota</taxon>
        <taxon>Saccharomycotina</taxon>
        <taxon>Saccharomycetes</taxon>
        <taxon>Saccharomycetales</taxon>
        <taxon>Saccharomycetaceae</taxon>
        <taxon>Henningerozyma</taxon>
    </lineage>
</organism>